<name>A0ABQ5AM62_9ASTR</name>
<sequence>MFLSQCKYATEILERAHMASCNPSQTPVDTESKLRDDGDSCNRSIAGYCVFLGNNVLLWSFKRQSTLSRLSAEAEYRGVANAVAET</sequence>
<organism evidence="1 2">
    <name type="scientific">Tanacetum coccineum</name>
    <dbReference type="NCBI Taxonomy" id="301880"/>
    <lineage>
        <taxon>Eukaryota</taxon>
        <taxon>Viridiplantae</taxon>
        <taxon>Streptophyta</taxon>
        <taxon>Embryophyta</taxon>
        <taxon>Tracheophyta</taxon>
        <taxon>Spermatophyta</taxon>
        <taxon>Magnoliopsida</taxon>
        <taxon>eudicotyledons</taxon>
        <taxon>Gunneridae</taxon>
        <taxon>Pentapetalae</taxon>
        <taxon>asterids</taxon>
        <taxon>campanulids</taxon>
        <taxon>Asterales</taxon>
        <taxon>Asteraceae</taxon>
        <taxon>Asteroideae</taxon>
        <taxon>Anthemideae</taxon>
        <taxon>Anthemidinae</taxon>
        <taxon>Tanacetum</taxon>
    </lineage>
</organism>
<keyword evidence="2" id="KW-1185">Reference proteome</keyword>
<evidence type="ECO:0000313" key="1">
    <source>
        <dbReference type="EMBL" id="GJT02144.1"/>
    </source>
</evidence>
<reference evidence="1" key="2">
    <citation type="submission" date="2022-01" db="EMBL/GenBank/DDBJ databases">
        <authorList>
            <person name="Yamashiro T."/>
            <person name="Shiraishi A."/>
            <person name="Satake H."/>
            <person name="Nakayama K."/>
        </authorList>
    </citation>
    <scope>NUCLEOTIDE SEQUENCE</scope>
</reference>
<evidence type="ECO:0000313" key="2">
    <source>
        <dbReference type="Proteomes" id="UP001151760"/>
    </source>
</evidence>
<protein>
    <submittedName>
        <fullName evidence="1">Ribonuclease H-like domain-containing protein</fullName>
    </submittedName>
</protein>
<gene>
    <name evidence="1" type="ORF">Tco_0823313</name>
</gene>
<accession>A0ABQ5AM62</accession>
<comment type="caution">
    <text evidence="1">The sequence shown here is derived from an EMBL/GenBank/DDBJ whole genome shotgun (WGS) entry which is preliminary data.</text>
</comment>
<proteinExistence type="predicted"/>
<reference evidence="1" key="1">
    <citation type="journal article" date="2022" name="Int. J. Mol. Sci.">
        <title>Draft Genome of Tanacetum Coccineum: Genomic Comparison of Closely Related Tanacetum-Family Plants.</title>
        <authorList>
            <person name="Yamashiro T."/>
            <person name="Shiraishi A."/>
            <person name="Nakayama K."/>
            <person name="Satake H."/>
        </authorList>
    </citation>
    <scope>NUCLEOTIDE SEQUENCE</scope>
</reference>
<dbReference type="Proteomes" id="UP001151760">
    <property type="component" value="Unassembled WGS sequence"/>
</dbReference>
<dbReference type="EMBL" id="BQNB010012326">
    <property type="protein sequence ID" value="GJT02144.1"/>
    <property type="molecule type" value="Genomic_DNA"/>
</dbReference>